<dbReference type="Gene3D" id="1.10.260.40">
    <property type="entry name" value="lambda repressor-like DNA-binding domains"/>
    <property type="match status" value="1"/>
</dbReference>
<reference evidence="7" key="1">
    <citation type="journal article" date="2019" name="Int. J. Syst. Evol. Microbiol.">
        <title>The Global Catalogue of Microorganisms (GCM) 10K type strain sequencing project: providing services to taxonomists for standard genome sequencing and annotation.</title>
        <authorList>
            <consortium name="The Broad Institute Genomics Platform"/>
            <consortium name="The Broad Institute Genome Sequencing Center for Infectious Disease"/>
            <person name="Wu L."/>
            <person name="Ma J."/>
        </authorList>
    </citation>
    <scope>NUCLEOTIDE SEQUENCE [LARGE SCALE GENOMIC DNA]</scope>
    <source>
        <strain evidence="7">JCM 14323</strain>
    </source>
</reference>
<dbReference type="SUPFAM" id="SSF47413">
    <property type="entry name" value="lambda repressor-like DNA-binding domains"/>
    <property type="match status" value="1"/>
</dbReference>
<evidence type="ECO:0000259" key="5">
    <source>
        <dbReference type="PROSITE" id="PS50943"/>
    </source>
</evidence>
<keyword evidence="3" id="KW-0804">Transcription</keyword>
<protein>
    <submittedName>
        <fullName evidence="6">LacI family DNA-binding transcriptional regulator</fullName>
    </submittedName>
</protein>
<dbReference type="RefSeq" id="WP_157425664.1">
    <property type="nucleotide sequence ID" value="NZ_BAAANK010000001.1"/>
</dbReference>
<dbReference type="PANTHER" id="PTHR30146">
    <property type="entry name" value="LACI-RELATED TRANSCRIPTIONAL REPRESSOR"/>
    <property type="match status" value="1"/>
</dbReference>
<dbReference type="InterPro" id="IPR000843">
    <property type="entry name" value="HTH_LacI"/>
</dbReference>
<dbReference type="InterPro" id="IPR010982">
    <property type="entry name" value="Lambda_DNA-bd_dom_sf"/>
</dbReference>
<dbReference type="SMART" id="SM00354">
    <property type="entry name" value="HTH_LACI"/>
    <property type="match status" value="1"/>
</dbReference>
<dbReference type="InterPro" id="IPR001387">
    <property type="entry name" value="Cro/C1-type_HTH"/>
</dbReference>
<accession>A0ABP4YMM7</accession>
<dbReference type="Pfam" id="PF13377">
    <property type="entry name" value="Peripla_BP_3"/>
    <property type="match status" value="1"/>
</dbReference>
<keyword evidence="7" id="KW-1185">Reference proteome</keyword>
<evidence type="ECO:0000259" key="4">
    <source>
        <dbReference type="PROSITE" id="PS50932"/>
    </source>
</evidence>
<dbReference type="InterPro" id="IPR046335">
    <property type="entry name" value="LacI/GalR-like_sensor"/>
</dbReference>
<evidence type="ECO:0000313" key="6">
    <source>
        <dbReference type="EMBL" id="GAA1822248.1"/>
    </source>
</evidence>
<keyword evidence="1" id="KW-0805">Transcription regulation</keyword>
<dbReference type="SUPFAM" id="SSF53822">
    <property type="entry name" value="Periplasmic binding protein-like I"/>
    <property type="match status" value="1"/>
</dbReference>
<dbReference type="GO" id="GO:0003677">
    <property type="term" value="F:DNA binding"/>
    <property type="evidence" value="ECO:0007669"/>
    <property type="project" value="UniProtKB-KW"/>
</dbReference>
<sequence length="334" mass="34703">MTTIADVAKAAGVSISTVSYVMSGKRTISVKTQERVARAIEELDFRPHAGARSLASQASHVIGLQAPLRAGVDVQVVMQIVAGVVSEARKQEYDILLLASDDASGLERADRSSSVDAFLVMDVESDDTRLATIAALGAPAVLIGLPAGAEDLTCVDFDFQAAGALAVERLVERGHRRIALVGSPPEVVTRHTSYADRLARGFTEACAAFGVEGSIHPSPSGADAARLLDEVLDHDSSISGLFVHNEGALPHVADRLRARAVGAPAAAAIDLIALCPPEVAHAVGGLTEVIDLPAEEIGAAATRVLEALLAGEPTERVNLLAPRLVTSKLAVDEA</sequence>
<dbReference type="PROSITE" id="PS50943">
    <property type="entry name" value="HTH_CROC1"/>
    <property type="match status" value="1"/>
</dbReference>
<name>A0ABP4YMM7_9MICO</name>
<dbReference type="InterPro" id="IPR028082">
    <property type="entry name" value="Peripla_BP_I"/>
</dbReference>
<gene>
    <name evidence="6" type="ORF">GCM10009750_00770</name>
</gene>
<evidence type="ECO:0000256" key="2">
    <source>
        <dbReference type="ARBA" id="ARBA00023125"/>
    </source>
</evidence>
<dbReference type="PANTHER" id="PTHR30146:SF153">
    <property type="entry name" value="LACTOSE OPERON REPRESSOR"/>
    <property type="match status" value="1"/>
</dbReference>
<proteinExistence type="predicted"/>
<dbReference type="EMBL" id="BAAANK010000001">
    <property type="protein sequence ID" value="GAA1822248.1"/>
    <property type="molecule type" value="Genomic_DNA"/>
</dbReference>
<dbReference type="PROSITE" id="PS00356">
    <property type="entry name" value="HTH_LACI_1"/>
    <property type="match status" value="1"/>
</dbReference>
<organism evidence="6 7">
    <name type="scientific">Agromyces salentinus</name>
    <dbReference type="NCBI Taxonomy" id="269421"/>
    <lineage>
        <taxon>Bacteria</taxon>
        <taxon>Bacillati</taxon>
        <taxon>Actinomycetota</taxon>
        <taxon>Actinomycetes</taxon>
        <taxon>Micrococcales</taxon>
        <taxon>Microbacteriaceae</taxon>
        <taxon>Agromyces</taxon>
    </lineage>
</organism>
<dbReference type="PROSITE" id="PS50932">
    <property type="entry name" value="HTH_LACI_2"/>
    <property type="match status" value="1"/>
</dbReference>
<dbReference type="CDD" id="cd06267">
    <property type="entry name" value="PBP1_LacI_sugar_binding-like"/>
    <property type="match status" value="1"/>
</dbReference>
<dbReference type="Pfam" id="PF00356">
    <property type="entry name" value="LacI"/>
    <property type="match status" value="1"/>
</dbReference>
<feature type="domain" description="HTH lacI-type" evidence="4">
    <location>
        <begin position="2"/>
        <end position="56"/>
    </location>
</feature>
<dbReference type="Gene3D" id="3.40.50.2300">
    <property type="match status" value="2"/>
</dbReference>
<keyword evidence="2 6" id="KW-0238">DNA-binding</keyword>
<feature type="domain" description="HTH cro/C1-type" evidence="5">
    <location>
        <begin position="3"/>
        <end position="46"/>
    </location>
</feature>
<dbReference type="Proteomes" id="UP001501746">
    <property type="component" value="Unassembled WGS sequence"/>
</dbReference>
<dbReference type="CDD" id="cd01392">
    <property type="entry name" value="HTH_LacI"/>
    <property type="match status" value="1"/>
</dbReference>
<evidence type="ECO:0000313" key="7">
    <source>
        <dbReference type="Proteomes" id="UP001501746"/>
    </source>
</evidence>
<comment type="caution">
    <text evidence="6">The sequence shown here is derived from an EMBL/GenBank/DDBJ whole genome shotgun (WGS) entry which is preliminary data.</text>
</comment>
<evidence type="ECO:0000256" key="1">
    <source>
        <dbReference type="ARBA" id="ARBA00023015"/>
    </source>
</evidence>
<evidence type="ECO:0000256" key="3">
    <source>
        <dbReference type="ARBA" id="ARBA00023163"/>
    </source>
</evidence>